<organism evidence="6 7">
    <name type="scientific">Metarhizium humberi</name>
    <dbReference type="NCBI Taxonomy" id="2596975"/>
    <lineage>
        <taxon>Eukaryota</taxon>
        <taxon>Fungi</taxon>
        <taxon>Dikarya</taxon>
        <taxon>Ascomycota</taxon>
        <taxon>Pezizomycotina</taxon>
        <taxon>Sordariomycetes</taxon>
        <taxon>Hypocreomycetidae</taxon>
        <taxon>Hypocreales</taxon>
        <taxon>Clavicipitaceae</taxon>
        <taxon>Metarhizium</taxon>
    </lineage>
</organism>
<dbReference type="InterPro" id="IPR050534">
    <property type="entry name" value="Coronavir_polyprotein_1ab"/>
</dbReference>
<dbReference type="GO" id="GO:0016787">
    <property type="term" value="F:hydrolase activity"/>
    <property type="evidence" value="ECO:0007669"/>
    <property type="project" value="UniProtKB-KW"/>
</dbReference>
<reference evidence="6 7" key="1">
    <citation type="submission" date="2020-07" db="EMBL/GenBank/DDBJ databases">
        <title>Metarhizium humberi genome.</title>
        <authorList>
            <person name="Lysoe E."/>
        </authorList>
    </citation>
    <scope>NUCLEOTIDE SEQUENCE [LARGE SCALE GENOMIC DNA]</scope>
    <source>
        <strain evidence="6 7">ESALQ1638</strain>
    </source>
</reference>
<keyword evidence="3" id="KW-0347">Helicase</keyword>
<dbReference type="InterPro" id="IPR027417">
    <property type="entry name" value="P-loop_NTPase"/>
</dbReference>
<dbReference type="Proteomes" id="UP000764110">
    <property type="component" value="Unassembled WGS sequence"/>
</dbReference>
<dbReference type="Pfam" id="PF13245">
    <property type="entry name" value="AAA_19"/>
    <property type="match status" value="1"/>
</dbReference>
<dbReference type="SUPFAM" id="SSF52540">
    <property type="entry name" value="P-loop containing nucleoside triphosphate hydrolases"/>
    <property type="match status" value="1"/>
</dbReference>
<dbReference type="GO" id="GO:0005524">
    <property type="term" value="F:ATP binding"/>
    <property type="evidence" value="ECO:0007669"/>
    <property type="project" value="UniProtKB-KW"/>
</dbReference>
<dbReference type="CDD" id="cd18808">
    <property type="entry name" value="SF1_C_Upf1"/>
    <property type="match status" value="1"/>
</dbReference>
<dbReference type="EMBL" id="JACEFI010000006">
    <property type="protein sequence ID" value="KAH0597721.1"/>
    <property type="molecule type" value="Genomic_DNA"/>
</dbReference>
<dbReference type="InterPro" id="IPR047187">
    <property type="entry name" value="SF1_C_Upf1"/>
</dbReference>
<dbReference type="PANTHER" id="PTHR43788">
    <property type="entry name" value="DNA2/NAM7 HELICASE FAMILY MEMBER"/>
    <property type="match status" value="1"/>
</dbReference>
<dbReference type="Pfam" id="PF13087">
    <property type="entry name" value="AAA_12"/>
    <property type="match status" value="1"/>
</dbReference>
<evidence type="ECO:0000256" key="4">
    <source>
        <dbReference type="ARBA" id="ARBA00022840"/>
    </source>
</evidence>
<dbReference type="Gene3D" id="3.40.50.300">
    <property type="entry name" value="P-loop containing nucleotide triphosphate hydrolases"/>
    <property type="match status" value="2"/>
</dbReference>
<feature type="domain" description="DNA2/NAM7 helicase-like C-terminal" evidence="5">
    <location>
        <begin position="804"/>
        <end position="978"/>
    </location>
</feature>
<gene>
    <name evidence="6" type="ORF">MHUMG1_04092</name>
</gene>
<protein>
    <recommendedName>
        <fullName evidence="5">DNA2/NAM7 helicase-like C-terminal domain-containing protein</fullName>
    </recommendedName>
</protein>
<evidence type="ECO:0000256" key="2">
    <source>
        <dbReference type="ARBA" id="ARBA00022801"/>
    </source>
</evidence>
<proteinExistence type="predicted"/>
<keyword evidence="2" id="KW-0378">Hydrolase</keyword>
<evidence type="ECO:0000313" key="6">
    <source>
        <dbReference type="EMBL" id="KAH0597721.1"/>
    </source>
</evidence>
<keyword evidence="7" id="KW-1185">Reference proteome</keyword>
<dbReference type="InterPro" id="IPR041679">
    <property type="entry name" value="DNA2/NAM7-like_C"/>
</dbReference>
<name>A0A9P8S7J3_9HYPO</name>
<keyword evidence="4" id="KW-0067">ATP-binding</keyword>
<comment type="caution">
    <text evidence="6">The sequence shown here is derived from an EMBL/GenBank/DDBJ whole genome shotgun (WGS) entry which is preliminary data.</text>
</comment>
<dbReference type="AlphaFoldDB" id="A0A9P8S7J3"/>
<dbReference type="PANTHER" id="PTHR43788:SF8">
    <property type="entry name" value="DNA-BINDING PROTEIN SMUBP-2"/>
    <property type="match status" value="1"/>
</dbReference>
<evidence type="ECO:0000256" key="1">
    <source>
        <dbReference type="ARBA" id="ARBA00022741"/>
    </source>
</evidence>
<accession>A0A9P8S7J3</accession>
<evidence type="ECO:0000259" key="5">
    <source>
        <dbReference type="Pfam" id="PF13087"/>
    </source>
</evidence>
<evidence type="ECO:0000256" key="3">
    <source>
        <dbReference type="ARBA" id="ARBA00022806"/>
    </source>
</evidence>
<evidence type="ECO:0000313" key="7">
    <source>
        <dbReference type="Proteomes" id="UP000764110"/>
    </source>
</evidence>
<dbReference type="GO" id="GO:0043139">
    <property type="term" value="F:5'-3' DNA helicase activity"/>
    <property type="evidence" value="ECO:0007669"/>
    <property type="project" value="TreeGrafter"/>
</dbReference>
<keyword evidence="1" id="KW-0547">Nucleotide-binding</keyword>
<sequence>MSQPNRPAVVAANPAPRRVQCAIVVGEPSRRQFIGGKRLGLDTDIECWVIFMPKTTIENWFGFSILVPLSADTEELGLGKWHSYNDKGMATTTDSLLITVKFPRESTLSEITPVDGVLRQAFPPSLEPGISCQLNVTVGDPDAIRIEGIGMPFANPGHKCESWMRNGAVFENKTLLDILKSGRYTFVVRRAEPPFRVEWDVTKLPPPFQYPWGTDHYWDEQRYHDLVDANKGPQFAPAHSFDSDNSHLAVLTQSLAQDIMWVDRAAKEIYSQFRMRVYFIGIGNVVPSHQYYVLVPLEPEFRTRFEAAWRRLAKQGTLDLHIFDEENLEEGPIANWVARIVDNPQSVDALANHVVENHELILHNCAALHFDSGIDDYVRKIDAVCQFAPNARPSNPELFGVEIDKDGRSLKGNQRYVARVNQGLEVARAAVRGRGFYGVDIAVAPPAAGNPDQLAEGLQAAALGEKMPTLPRVNMLNMASGPEREALMGQLLPVDRDIFAKYLKSRPLGLGLATAGPGYGKTTTLSVAAYGMARTFQSIYVSAPTNVAVDNIAARIYETSRRVVETANGSMASENPNRLRRLLVIRGYKPDDEMAAFLRLLQNPDLGDQAAPESAWRGASRWKLPLSLAYWGLKILRSQAVEPLHQDDSRALYKYQARIDNVAELAVLRGVAAGDRPWEDYEAKPLTDNQVKFFLTQLLDVADAVATTPALSCQMPYKRWKESKGHAVVIDEAGNISRPDLYSVWGNTMIPLFLAGDEKQLPPAVMSANDKDDEGNALNRHAADAGISALEFFKGTGWPVFRQRTQLRMARGLFTLSHMLFYSDMPCAYGPRCDIANPAHAVGRLMENFMRGKFPELRPSPQNELREVFVHCPGSESKADANGSQSNLQQVQIAVALLDQFVRAHRDRVDPADIGIIAPYKANVATINRELQNYDSLQGVEPAATVDSFQGREASIMVLVLGTTEETGPGFTADEQRLK</sequence>